<sequence length="68" mass="7473">MEGELKAVPAAQRISTAEIRAMIEEVGDLVRLGSDAGPDDKAELYTQHGLKLTCYPEKQYVEARIAPE</sequence>
<dbReference type="EMBL" id="JAPNNL010000158">
    <property type="protein sequence ID" value="MDA0637457.1"/>
    <property type="molecule type" value="Genomic_DNA"/>
</dbReference>
<name>A0ABT4SJQ4_9ACTN</name>
<comment type="caution">
    <text evidence="1">The sequence shown here is derived from an EMBL/GenBank/DDBJ whole genome shotgun (WGS) entry which is preliminary data.</text>
</comment>
<dbReference type="Proteomes" id="UP001144036">
    <property type="component" value="Unassembled WGS sequence"/>
</dbReference>
<proteinExistence type="predicted"/>
<organism evidence="1 2">
    <name type="scientific">Nonomuraea corallina</name>
    <dbReference type="NCBI Taxonomy" id="2989783"/>
    <lineage>
        <taxon>Bacteria</taxon>
        <taxon>Bacillati</taxon>
        <taxon>Actinomycetota</taxon>
        <taxon>Actinomycetes</taxon>
        <taxon>Streptosporangiales</taxon>
        <taxon>Streptosporangiaceae</taxon>
        <taxon>Nonomuraea</taxon>
    </lineage>
</organism>
<accession>A0ABT4SJQ4</accession>
<gene>
    <name evidence="1" type="ORF">OUY22_28970</name>
</gene>
<protein>
    <submittedName>
        <fullName evidence="1">Uncharacterized protein</fullName>
    </submittedName>
</protein>
<dbReference type="RefSeq" id="WP_270158360.1">
    <property type="nucleotide sequence ID" value="NZ_JAPNNL010000158.1"/>
</dbReference>
<keyword evidence="2" id="KW-1185">Reference proteome</keyword>
<evidence type="ECO:0000313" key="2">
    <source>
        <dbReference type="Proteomes" id="UP001144036"/>
    </source>
</evidence>
<feature type="non-terminal residue" evidence="1">
    <location>
        <position position="68"/>
    </location>
</feature>
<reference evidence="1" key="1">
    <citation type="submission" date="2022-11" db="EMBL/GenBank/DDBJ databases">
        <title>Nonomuraea corallina sp. nov., a new species of the genus Nonomuraea isolated from sea side sediment in Thai sea.</title>
        <authorList>
            <person name="Ngamcharungchit C."/>
            <person name="Matsumoto A."/>
            <person name="Suriyachadkun C."/>
            <person name="Panbangred W."/>
            <person name="Inahashi Y."/>
            <person name="Intra B."/>
        </authorList>
    </citation>
    <scope>NUCLEOTIDE SEQUENCE</scope>
    <source>
        <strain evidence="1">MCN248</strain>
    </source>
</reference>
<evidence type="ECO:0000313" key="1">
    <source>
        <dbReference type="EMBL" id="MDA0637457.1"/>
    </source>
</evidence>